<feature type="domain" description="Recombinase" evidence="3">
    <location>
        <begin position="163"/>
        <end position="270"/>
    </location>
</feature>
<evidence type="ECO:0000313" key="4">
    <source>
        <dbReference type="EMBL" id="PIR07624.1"/>
    </source>
</evidence>
<reference evidence="4 5" key="1">
    <citation type="submission" date="2017-09" db="EMBL/GenBank/DDBJ databases">
        <title>Depth-based differentiation of microbial function through sediment-hosted aquifers and enrichment of novel symbionts in the deep terrestrial subsurface.</title>
        <authorList>
            <person name="Probst A.J."/>
            <person name="Ladd B."/>
            <person name="Jarett J.K."/>
            <person name="Geller-Mcgrath D.E."/>
            <person name="Sieber C.M."/>
            <person name="Emerson J.B."/>
            <person name="Anantharaman K."/>
            <person name="Thomas B.C."/>
            <person name="Malmstrom R."/>
            <person name="Stieglmeier M."/>
            <person name="Klingl A."/>
            <person name="Woyke T."/>
            <person name="Ryan C.M."/>
            <person name="Banfield J.F."/>
        </authorList>
    </citation>
    <scope>NUCLEOTIDE SEQUENCE [LARGE SCALE GENOMIC DNA]</scope>
    <source>
        <strain evidence="4">CG11_big_fil_rev_8_21_14_0_20_38_23</strain>
    </source>
</reference>
<evidence type="ECO:0008006" key="6">
    <source>
        <dbReference type="Google" id="ProtNLM"/>
    </source>
</evidence>
<proteinExistence type="predicted"/>
<dbReference type="PROSITE" id="PS51736">
    <property type="entry name" value="RECOMBINASES_3"/>
    <property type="match status" value="1"/>
</dbReference>
<organism evidence="4 5">
    <name type="scientific">Candidatus Jorgensenbacteria bacterium CG11_big_fil_rev_8_21_14_0_20_38_23</name>
    <dbReference type="NCBI Taxonomy" id="1974594"/>
    <lineage>
        <taxon>Bacteria</taxon>
        <taxon>Candidatus Joergenseniibacteriota</taxon>
    </lineage>
</organism>
<feature type="coiled-coil region" evidence="1">
    <location>
        <begin position="19"/>
        <end position="46"/>
    </location>
</feature>
<comment type="caution">
    <text evidence="4">The sequence shown here is derived from an EMBL/GenBank/DDBJ whole genome shotgun (WGS) entry which is preliminary data.</text>
</comment>
<protein>
    <recommendedName>
        <fullName evidence="6">Recombinase domain-containing protein</fullName>
    </recommendedName>
</protein>
<dbReference type="PANTHER" id="PTHR30461">
    <property type="entry name" value="DNA-INVERTASE FROM LAMBDOID PROPHAGE"/>
    <property type="match status" value="1"/>
</dbReference>
<dbReference type="Pfam" id="PF00239">
    <property type="entry name" value="Resolvase"/>
    <property type="match status" value="1"/>
</dbReference>
<dbReference type="Pfam" id="PF13408">
    <property type="entry name" value="Zn_ribbon_recom"/>
    <property type="match status" value="1"/>
</dbReference>
<dbReference type="InterPro" id="IPR025827">
    <property type="entry name" value="Zn_ribbon_recom_dom"/>
</dbReference>
<dbReference type="Gene3D" id="3.90.1750.20">
    <property type="entry name" value="Putative Large Serine Recombinase, Chain B, Domain 2"/>
    <property type="match status" value="1"/>
</dbReference>
<dbReference type="CDD" id="cd00338">
    <property type="entry name" value="Ser_Recombinase"/>
    <property type="match status" value="1"/>
</dbReference>
<accession>A0A2H0NFI2</accession>
<dbReference type="GO" id="GO:0003677">
    <property type="term" value="F:DNA binding"/>
    <property type="evidence" value="ECO:0007669"/>
    <property type="project" value="InterPro"/>
</dbReference>
<dbReference type="Pfam" id="PF07508">
    <property type="entry name" value="Recombinase"/>
    <property type="match status" value="1"/>
</dbReference>
<dbReference type="AlphaFoldDB" id="A0A2H0NFI2"/>
<dbReference type="InterPro" id="IPR050639">
    <property type="entry name" value="SSR_resolvase"/>
</dbReference>
<dbReference type="SUPFAM" id="SSF53041">
    <property type="entry name" value="Resolvase-like"/>
    <property type="match status" value="1"/>
</dbReference>
<evidence type="ECO:0000259" key="2">
    <source>
        <dbReference type="PROSITE" id="PS51736"/>
    </source>
</evidence>
<dbReference type="InterPro" id="IPR038109">
    <property type="entry name" value="DNA_bind_recomb_sf"/>
</dbReference>
<name>A0A2H0NFI2_9BACT</name>
<dbReference type="InterPro" id="IPR006119">
    <property type="entry name" value="Resolv_N"/>
</dbReference>
<dbReference type="InterPro" id="IPR036162">
    <property type="entry name" value="Resolvase-like_N_sf"/>
</dbReference>
<evidence type="ECO:0000259" key="3">
    <source>
        <dbReference type="PROSITE" id="PS51737"/>
    </source>
</evidence>
<sequence length="505" mass="59070">MNTQNNQTKKFFLYARKSTDTEERQVRSIDDQIAELEELAKKENIEIVKTFIEKQTAKEPGRPIFNEMLSRIEKNEAEGILAWHPDRLARNSVDGGKIIWLVDTGKISELKFPCFWFENTPQGKFMLQIAFGQSKYYVDNLSENIKRGIRQKLKNGLWPSQAPLGYLNDKNAKLIIVDKNKAQLIKKSFELYSTGKFSLRRLCETINNLKLIGRKNKMLSVSNYQYFLKNPFYCGLIRYNGELYEGKHKPIIAKKLFDKVQEVMNSKGKPNKKKLKYFVFRGFIRCGECGCLITAETQKGHNYYHCTKRKIKCFQKYVREEELAKQINGYIQKVSLPDDWAKNIISEIDKEKSETSQSSSFFAQNIKEKMKIIDEKLERLMSGYLENAILLEEYQQNKNKLVGEKQVLKDKLNGFEQKRNNWFEPAISFVKSAKCAGILAKSNNFEEKRDFFKKLGSNFKILNQKIVFDLENPFKILVDAEPRLWRGEAKNSSCITWRRREDSNL</sequence>
<dbReference type="PROSITE" id="PS51737">
    <property type="entry name" value="RECOMBINASE_DNA_BIND"/>
    <property type="match status" value="1"/>
</dbReference>
<evidence type="ECO:0000256" key="1">
    <source>
        <dbReference type="SAM" id="Coils"/>
    </source>
</evidence>
<keyword evidence="1" id="KW-0175">Coiled coil</keyword>
<feature type="coiled-coil region" evidence="1">
    <location>
        <begin position="391"/>
        <end position="418"/>
    </location>
</feature>
<dbReference type="EMBL" id="PCWR01000002">
    <property type="protein sequence ID" value="PIR07624.1"/>
    <property type="molecule type" value="Genomic_DNA"/>
</dbReference>
<evidence type="ECO:0000313" key="5">
    <source>
        <dbReference type="Proteomes" id="UP000228867"/>
    </source>
</evidence>
<dbReference type="PANTHER" id="PTHR30461:SF23">
    <property type="entry name" value="DNA RECOMBINASE-RELATED"/>
    <property type="match status" value="1"/>
</dbReference>
<dbReference type="InterPro" id="IPR011109">
    <property type="entry name" value="DNA_bind_recombinase_dom"/>
</dbReference>
<dbReference type="SMART" id="SM00857">
    <property type="entry name" value="Resolvase"/>
    <property type="match status" value="1"/>
</dbReference>
<dbReference type="GO" id="GO:0000150">
    <property type="term" value="F:DNA strand exchange activity"/>
    <property type="evidence" value="ECO:0007669"/>
    <property type="project" value="InterPro"/>
</dbReference>
<feature type="domain" description="Resolvase/invertase-type recombinase catalytic" evidence="2">
    <location>
        <begin position="10"/>
        <end position="156"/>
    </location>
</feature>
<dbReference type="Proteomes" id="UP000228867">
    <property type="component" value="Unassembled WGS sequence"/>
</dbReference>
<gene>
    <name evidence="4" type="ORF">COV54_00030</name>
</gene>
<dbReference type="Gene3D" id="3.40.50.1390">
    <property type="entry name" value="Resolvase, N-terminal catalytic domain"/>
    <property type="match status" value="1"/>
</dbReference>